<dbReference type="Proteomes" id="UP001159428">
    <property type="component" value="Unassembled WGS sequence"/>
</dbReference>
<evidence type="ECO:0000313" key="9">
    <source>
        <dbReference type="Proteomes" id="UP001159428"/>
    </source>
</evidence>
<dbReference type="AlphaFoldDB" id="A0AAU9XAH6"/>
<evidence type="ECO:0000256" key="3">
    <source>
        <dbReference type="ARBA" id="ARBA00022737"/>
    </source>
</evidence>
<evidence type="ECO:0000259" key="7">
    <source>
        <dbReference type="PROSITE" id="PS50026"/>
    </source>
</evidence>
<keyword evidence="3" id="KW-0677">Repeat</keyword>
<dbReference type="Pfam" id="PF00008">
    <property type="entry name" value="EGF"/>
    <property type="match status" value="1"/>
</dbReference>
<dbReference type="EMBL" id="CALNXJ010000034">
    <property type="protein sequence ID" value="CAH3140685.1"/>
    <property type="molecule type" value="Genomic_DNA"/>
</dbReference>
<sequence>MISHHFSMQTPCSSSPCQNGGTCLANYKEDTYHCLCGDGFIGTYCEKGAVSCKELHDANILFMKFSCCSNSSLCASFNRLNRSQVVILRFNSEPVYVLCQMGDFGCGAGPWTPIMKTDGNQNTFHFDSVYWNN</sequence>
<gene>
    <name evidence="8" type="ORF">PMEA_00019363</name>
</gene>
<comment type="caution">
    <text evidence="6">Lacks conserved residue(s) required for the propagation of feature annotation.</text>
</comment>
<evidence type="ECO:0000256" key="5">
    <source>
        <dbReference type="ARBA" id="ARBA00023180"/>
    </source>
</evidence>
<accession>A0AAU9XAH6</accession>
<name>A0AAU9XAH6_9CNID</name>
<feature type="disulfide bond" evidence="6">
    <location>
        <begin position="36"/>
        <end position="45"/>
    </location>
</feature>
<dbReference type="PROSITE" id="PS01186">
    <property type="entry name" value="EGF_2"/>
    <property type="match status" value="1"/>
</dbReference>
<evidence type="ECO:0000256" key="6">
    <source>
        <dbReference type="PROSITE-ProRule" id="PRU00076"/>
    </source>
</evidence>
<dbReference type="FunFam" id="2.10.25.10:FF:000255">
    <property type="entry name" value="Sushi, nidogen and EGF-like domains 1"/>
    <property type="match status" value="1"/>
</dbReference>
<dbReference type="CDD" id="cd00054">
    <property type="entry name" value="EGF_CA"/>
    <property type="match status" value="1"/>
</dbReference>
<dbReference type="InterPro" id="IPR000742">
    <property type="entry name" value="EGF"/>
</dbReference>
<protein>
    <recommendedName>
        <fullName evidence="7">EGF-like domain-containing protein</fullName>
    </recommendedName>
</protein>
<evidence type="ECO:0000256" key="1">
    <source>
        <dbReference type="ARBA" id="ARBA00022536"/>
    </source>
</evidence>
<feature type="disulfide bond" evidence="6">
    <location>
        <begin position="17"/>
        <end position="34"/>
    </location>
</feature>
<organism evidence="8 9">
    <name type="scientific">Pocillopora meandrina</name>
    <dbReference type="NCBI Taxonomy" id="46732"/>
    <lineage>
        <taxon>Eukaryota</taxon>
        <taxon>Metazoa</taxon>
        <taxon>Cnidaria</taxon>
        <taxon>Anthozoa</taxon>
        <taxon>Hexacorallia</taxon>
        <taxon>Scleractinia</taxon>
        <taxon>Astrocoeniina</taxon>
        <taxon>Pocilloporidae</taxon>
        <taxon>Pocillopora</taxon>
    </lineage>
</organism>
<evidence type="ECO:0000256" key="2">
    <source>
        <dbReference type="ARBA" id="ARBA00022729"/>
    </source>
</evidence>
<keyword evidence="4 6" id="KW-1015">Disulfide bond</keyword>
<dbReference type="SMART" id="SM00181">
    <property type="entry name" value="EGF"/>
    <property type="match status" value="1"/>
</dbReference>
<dbReference type="PROSITE" id="PS50026">
    <property type="entry name" value="EGF_3"/>
    <property type="match status" value="1"/>
</dbReference>
<keyword evidence="2" id="KW-0732">Signal</keyword>
<proteinExistence type="predicted"/>
<evidence type="ECO:0000313" key="8">
    <source>
        <dbReference type="EMBL" id="CAH3140685.1"/>
    </source>
</evidence>
<evidence type="ECO:0000256" key="4">
    <source>
        <dbReference type="ARBA" id="ARBA00023157"/>
    </source>
</evidence>
<keyword evidence="9" id="KW-1185">Reference proteome</keyword>
<dbReference type="Gene3D" id="2.10.25.10">
    <property type="entry name" value="Laminin"/>
    <property type="match status" value="1"/>
</dbReference>
<reference evidence="8 9" key="1">
    <citation type="submission" date="2022-05" db="EMBL/GenBank/DDBJ databases">
        <authorList>
            <consortium name="Genoscope - CEA"/>
            <person name="William W."/>
        </authorList>
    </citation>
    <scope>NUCLEOTIDE SEQUENCE [LARGE SCALE GENOMIC DNA]</scope>
</reference>
<feature type="domain" description="EGF-like" evidence="7">
    <location>
        <begin position="8"/>
        <end position="46"/>
    </location>
</feature>
<keyword evidence="1 6" id="KW-0245">EGF-like domain</keyword>
<keyword evidence="5" id="KW-0325">Glycoprotein</keyword>
<dbReference type="PROSITE" id="PS00022">
    <property type="entry name" value="EGF_1"/>
    <property type="match status" value="1"/>
</dbReference>
<dbReference type="SUPFAM" id="SSF57196">
    <property type="entry name" value="EGF/Laminin"/>
    <property type="match status" value="1"/>
</dbReference>
<comment type="caution">
    <text evidence="8">The sequence shown here is derived from an EMBL/GenBank/DDBJ whole genome shotgun (WGS) entry which is preliminary data.</text>
</comment>